<reference evidence="1" key="1">
    <citation type="journal article" date="2020" name="New Phytol.">
        <title>Comparative genomics reveals dynamic genome evolution in host specialist ectomycorrhizal fungi.</title>
        <authorList>
            <person name="Lofgren L.A."/>
            <person name="Nguyen N.H."/>
            <person name="Vilgalys R."/>
            <person name="Ruytinx J."/>
            <person name="Liao H.L."/>
            <person name="Branco S."/>
            <person name="Kuo A."/>
            <person name="LaButti K."/>
            <person name="Lipzen A."/>
            <person name="Andreopoulos W."/>
            <person name="Pangilinan J."/>
            <person name="Riley R."/>
            <person name="Hundley H."/>
            <person name="Na H."/>
            <person name="Barry K."/>
            <person name="Grigoriev I.V."/>
            <person name="Stajich J.E."/>
            <person name="Kennedy P.G."/>
        </authorList>
    </citation>
    <scope>NUCLEOTIDE SEQUENCE</scope>
    <source>
        <strain evidence="1">S12</strain>
    </source>
</reference>
<dbReference type="EMBL" id="JABBWE010000043">
    <property type="protein sequence ID" value="KAG1791352.1"/>
    <property type="molecule type" value="Genomic_DNA"/>
</dbReference>
<dbReference type="OrthoDB" id="2841072at2759"/>
<evidence type="ECO:0000313" key="2">
    <source>
        <dbReference type="Proteomes" id="UP000719766"/>
    </source>
</evidence>
<evidence type="ECO:0000313" key="1">
    <source>
        <dbReference type="EMBL" id="KAG1791352.1"/>
    </source>
</evidence>
<dbReference type="RefSeq" id="XP_041158197.1">
    <property type="nucleotide sequence ID" value="XM_041299418.1"/>
</dbReference>
<comment type="caution">
    <text evidence="1">The sequence shown here is derived from an EMBL/GenBank/DDBJ whole genome shotgun (WGS) entry which is preliminary data.</text>
</comment>
<dbReference type="InterPro" id="IPR032675">
    <property type="entry name" value="LRR_dom_sf"/>
</dbReference>
<accession>A0A9P7DG84</accession>
<dbReference type="SUPFAM" id="SSF52047">
    <property type="entry name" value="RNI-like"/>
    <property type="match status" value="1"/>
</dbReference>
<dbReference type="Proteomes" id="UP000719766">
    <property type="component" value="Unassembled WGS sequence"/>
</dbReference>
<protein>
    <recommendedName>
        <fullName evidence="3">F-box domain-containing protein</fullName>
    </recommendedName>
</protein>
<proteinExistence type="predicted"/>
<gene>
    <name evidence="1" type="ORF">HD556DRAFT_1294601</name>
</gene>
<keyword evidence="2" id="KW-1185">Reference proteome</keyword>
<dbReference type="Gene3D" id="3.80.10.10">
    <property type="entry name" value="Ribonuclease Inhibitor"/>
    <property type="match status" value="1"/>
</dbReference>
<organism evidence="1 2">
    <name type="scientific">Suillus plorans</name>
    <dbReference type="NCBI Taxonomy" id="116603"/>
    <lineage>
        <taxon>Eukaryota</taxon>
        <taxon>Fungi</taxon>
        <taxon>Dikarya</taxon>
        <taxon>Basidiomycota</taxon>
        <taxon>Agaricomycotina</taxon>
        <taxon>Agaricomycetes</taxon>
        <taxon>Agaricomycetidae</taxon>
        <taxon>Boletales</taxon>
        <taxon>Suillineae</taxon>
        <taxon>Suillaceae</taxon>
        <taxon>Suillus</taxon>
    </lineage>
</organism>
<sequence length="513" mass="58556">MARCLFIPEIQLSVFQWIFVLDASHERHVAQATLAALARTCSAFHHIALDILWQQFGTIARAIQCMPHDLWGGDAIKSESGCICLKLHRHLTKDDWNIFRRYALRIRHLSLATQDVRRGKKLMVDIDDELLACLASMDATQPLLPNLTSLEWIIYDERDLRLIRRIMTKSLTSLFLEVWAISPVPDLLQFISSIAPTCPSLRKLTVHSVALSSHLRNSVSQTLCHLHHLTTIHCGILDAEVLNHLSRLPSLLELKLALQPNAEFQNELLFEQLQVLDVHAQDIPSAVDLVSRMRNKLTNLSIFSDNHTGASVLAQLFRRLSTFVSHDSLRRLQIMVAERPPHDLFSVLKLEDLHPLLSFNRLTHVLLDTGCGISLDDVAALELAQAWPNIMQLVLNKFLESPLPSSISPIGLLCFLKHCPDLLELTLEIDFSFIEEQDDQSHYWVGDTTHQHLSIFDVTYSKIHDAAKVAAFLSGVLPRTVHVHYSWIHALDDQREYAERWNEASRLFMRMKR</sequence>
<name>A0A9P7DG84_9AGAM</name>
<evidence type="ECO:0008006" key="3">
    <source>
        <dbReference type="Google" id="ProtNLM"/>
    </source>
</evidence>
<dbReference type="AlphaFoldDB" id="A0A9P7DG84"/>
<dbReference type="GeneID" id="64593182"/>